<dbReference type="EMBL" id="BSNZ01000061">
    <property type="protein sequence ID" value="GLQ86315.1"/>
    <property type="molecule type" value="Genomic_DNA"/>
</dbReference>
<name>A0AA37WB59_9PROT</name>
<dbReference type="AlphaFoldDB" id="A0AA37WB59"/>
<evidence type="ECO:0000313" key="2">
    <source>
        <dbReference type="Proteomes" id="UP001156708"/>
    </source>
</evidence>
<evidence type="ECO:0000313" key="1">
    <source>
        <dbReference type="EMBL" id="GLQ86315.1"/>
    </source>
</evidence>
<proteinExistence type="predicted"/>
<gene>
    <name evidence="1" type="ORF">GCM10007872_32300</name>
</gene>
<keyword evidence="2" id="KW-1185">Reference proteome</keyword>
<comment type="caution">
    <text evidence="1">The sequence shown here is derived from an EMBL/GenBank/DDBJ whole genome shotgun (WGS) entry which is preliminary data.</text>
</comment>
<dbReference type="Proteomes" id="UP001156708">
    <property type="component" value="Unassembled WGS sequence"/>
</dbReference>
<sequence>MRLRDSGPVSVFGQNNAVRHEVAARIETDETVLATLVETLASDPTAYLKTKSRPFVGVKEK</sequence>
<protein>
    <submittedName>
        <fullName evidence="1">Uncharacterized protein</fullName>
    </submittedName>
</protein>
<reference evidence="2" key="1">
    <citation type="journal article" date="2019" name="Int. J. Syst. Evol. Microbiol.">
        <title>The Global Catalogue of Microorganisms (GCM) 10K type strain sequencing project: providing services to taxonomists for standard genome sequencing and annotation.</title>
        <authorList>
            <consortium name="The Broad Institute Genomics Platform"/>
            <consortium name="The Broad Institute Genome Sequencing Center for Infectious Disease"/>
            <person name="Wu L."/>
            <person name="Ma J."/>
        </authorList>
    </citation>
    <scope>NUCLEOTIDE SEQUENCE [LARGE SCALE GENOMIC DNA]</scope>
    <source>
        <strain evidence="2">NBRC 12467</strain>
    </source>
</reference>
<accession>A0AA37WB59</accession>
<organism evidence="1 2">
    <name type="scientific">Gluconobacter sphaericus NBRC 12467</name>
    <dbReference type="NCBI Taxonomy" id="1307951"/>
    <lineage>
        <taxon>Bacteria</taxon>
        <taxon>Pseudomonadati</taxon>
        <taxon>Pseudomonadota</taxon>
        <taxon>Alphaproteobacteria</taxon>
        <taxon>Acetobacterales</taxon>
        <taxon>Acetobacteraceae</taxon>
        <taxon>Gluconobacter</taxon>
    </lineage>
</organism>